<accession>A0A0D3FDT0</accession>
<feature type="domain" description="MROH2B-like N-terminal HEAT-repeats" evidence="5">
    <location>
        <begin position="53"/>
        <end position="177"/>
    </location>
</feature>
<evidence type="ECO:0000256" key="2">
    <source>
        <dbReference type="SAM" id="MobiDB-lite"/>
    </source>
</evidence>
<organism evidence="7">
    <name type="scientific">Oryza barthii</name>
    <dbReference type="NCBI Taxonomy" id="65489"/>
    <lineage>
        <taxon>Eukaryota</taxon>
        <taxon>Viridiplantae</taxon>
        <taxon>Streptophyta</taxon>
        <taxon>Embryophyta</taxon>
        <taxon>Tracheophyta</taxon>
        <taxon>Spermatophyta</taxon>
        <taxon>Magnoliopsida</taxon>
        <taxon>Liliopsida</taxon>
        <taxon>Poales</taxon>
        <taxon>Poaceae</taxon>
        <taxon>BOP clade</taxon>
        <taxon>Oryzoideae</taxon>
        <taxon>Oryzeae</taxon>
        <taxon>Oryzinae</taxon>
        <taxon>Oryza</taxon>
    </lineage>
</organism>
<dbReference type="GO" id="GO:0005737">
    <property type="term" value="C:cytoplasm"/>
    <property type="evidence" value="ECO:0007669"/>
    <property type="project" value="TreeGrafter"/>
</dbReference>
<dbReference type="InterPro" id="IPR055408">
    <property type="entry name" value="HEAT_MROH2B-like"/>
</dbReference>
<feature type="domain" description="MROH2B-like HEAT-repeats" evidence="4">
    <location>
        <begin position="320"/>
        <end position="712"/>
    </location>
</feature>
<evidence type="ECO:0000259" key="4">
    <source>
        <dbReference type="Pfam" id="PF23210"/>
    </source>
</evidence>
<dbReference type="EnsemblPlants" id="OBART03G03660.2">
    <property type="protein sequence ID" value="OBART03G03660.2"/>
    <property type="gene ID" value="OBART03G03660"/>
</dbReference>
<keyword evidence="8" id="KW-1185">Reference proteome</keyword>
<dbReference type="InterPro" id="IPR011989">
    <property type="entry name" value="ARM-like"/>
</dbReference>
<evidence type="ECO:0000313" key="7">
    <source>
        <dbReference type="EnsemblPlants" id="OBART03G03660.2"/>
    </source>
</evidence>
<protein>
    <recommendedName>
        <fullName evidence="9">Condensin complex subunit 1 C-terminal domain-containing protein</fullName>
    </recommendedName>
</protein>
<dbReference type="Proteomes" id="UP000026960">
    <property type="component" value="Chromosome 3"/>
</dbReference>
<dbReference type="InterPro" id="IPR056282">
    <property type="entry name" value="MROH2B-like_N_HEAT"/>
</dbReference>
<dbReference type="InterPro" id="IPR048465">
    <property type="entry name" value="Maestro-like_HEAT"/>
</dbReference>
<dbReference type="SUPFAM" id="SSF48371">
    <property type="entry name" value="ARM repeat"/>
    <property type="match status" value="2"/>
</dbReference>
<dbReference type="Pfam" id="PF23227">
    <property type="entry name" value="HEAT_MROH2B_C"/>
    <property type="match status" value="1"/>
</dbReference>
<reference evidence="7" key="1">
    <citation type="journal article" date="2009" name="Rice">
        <title>De Novo Next Generation Sequencing of Plant Genomes.</title>
        <authorList>
            <person name="Rounsley S."/>
            <person name="Marri P.R."/>
            <person name="Yu Y."/>
            <person name="He R."/>
            <person name="Sisneros N."/>
            <person name="Goicoechea J.L."/>
            <person name="Lee S.J."/>
            <person name="Angelova A."/>
            <person name="Kudrna D."/>
            <person name="Luo M."/>
            <person name="Affourtit J."/>
            <person name="Desany B."/>
            <person name="Knight J."/>
            <person name="Niazi F."/>
            <person name="Egholm M."/>
            <person name="Wing R.A."/>
        </authorList>
    </citation>
    <scope>NUCLEOTIDE SEQUENCE [LARGE SCALE GENOMIC DNA]</scope>
    <source>
        <strain evidence="7">cv. IRGC 105608</strain>
    </source>
</reference>
<keyword evidence="1" id="KW-0677">Repeat</keyword>
<evidence type="ECO:0000259" key="5">
    <source>
        <dbReference type="Pfam" id="PF23221"/>
    </source>
</evidence>
<reference evidence="7" key="2">
    <citation type="submission" date="2015-03" db="UniProtKB">
        <authorList>
            <consortium name="EnsemblPlants"/>
        </authorList>
    </citation>
    <scope>IDENTIFICATION</scope>
</reference>
<sequence length="1537" mass="169376">MARSVASSSSISTMPSSSAAAAAAALEAVQVLVTSLADESPVARDAALAALREIAPMNPLLVLDCCATVSRGGRRRFGNIAGVFLVMASAVKALDRSDAEREFLRKLAKIATAEIVSSKELNVDWQRAAASLLVAIGSHDPDLMMEELFLYFAGPTSALPAMLQILADFASAEAFRCWCQAAWQYIGDAPSELPFDTDVMSFMNSVFELLLKVWTGSRDLKVRLSSVEALGEMVGLVTRSQLKSALPRIIPTMLDLCRKDQEIAFVASHSLHNLLNASLLSESGPPLLDFEELTVVLITLLPLASANTSKFEHSYVSKGLKLIVVMASHCYLSGHPAELAVEFLVRHSAITDDDLNDPNTLKNEYFQDKRFEMKISLSGLSELRAVCEKGLLLLAITIPEMELVLWPFILKLIIPKKYTGAVATICKCITELCRHKLSQTNPLYTEFNASNEIPNPEDLFARLLVLLHNPLARGQLATHILMVMCYLGQLFPRNLSLFLQDEVPKMKAYIGDPEDLKQDSTYQETWDDMIINFLAESLDVVNDSEWVISLGDAFARQYDLYATCDGHSALLHRCLGMLLQKVDDRIYVREKIDWMCAHSSMSIPINRLGLAQGIGLVAASHLDTVLEKLKNILENAGQSALQRFLSLFSLGAKVEDVDDTYAALALMYGYAARYAPSTVIEARINALVGTNMLGRFLHVQHPTAKQAVITAIDLLEPRLPMETRNRVMKATLGFFALPTEPSNIVESLITNLIILLGAILLTSGEDGRSRAEQLLHILRQLDPYVSSSAEHQRRRGCAAVNEVLVKFRNLCSGGFGVLGSYPTFTLNKQIDQAAPRSLSTAFVLPTRDSLSLGERIMAYLPRCADTDAEVRKVAIQILALFFNIALSLPKKKASVNDIDLESSYSALSSLEDIVSIIRREASIDQAEVFHRVVSSLCVLLSKDELVVLLHSCTLAACDKVKQSSDGSIQAIIMFIIRRGKELREADVLRTTQSLLSSAVSLTNKESRREVLNAISCLAENTNHTVVFNEVLFVAGRDICTKDIARIRGGWAIQDVFHAFSQHKVLAILFLEYILSILHKEPVATNDSEKGEITSESSADDCILQATMFALNAFLRGGGKIGKQAVEQSYPSVLSALILKLGSLHGLAELGRNELLRSLLIAFQSFCDCVGDIEMGKILARDGEQTEKEKWIDLVQEVACSSSVKRPKEVLPTCSILSKALNKNQRAEREAAAAALSEYVRHSEKEPILLDQMVLELCQHVSDDSPTVRSLCLRGLVQIPESCIPKYIQQVLGVILALLEDTKESVQLTAVQCLLTVLNVSEQDAIDPVLINLLVRLRNLQVSMNTKMRSNAFAAYGALSAYGVGSQQFLEQIHATLPRLILHLHDDDLSVRLACRDFIRDLTRQLCRLSPARVDSYFESAIQAFDAPWPVIKANAVCLVSCMLSFLDDQRFLAPYFSQVFAILVGRLSQSPDAVVRAASSSALGLLIKRSNVVKTLTPKFDRADSSQNFQHGDTRTKTSSEPQQETIDMPNDTQREQ</sequence>
<evidence type="ECO:0000256" key="1">
    <source>
        <dbReference type="ARBA" id="ARBA00022737"/>
    </source>
</evidence>
<feature type="domain" description="Maestro-like HEAT-repeats" evidence="3">
    <location>
        <begin position="852"/>
        <end position="1027"/>
    </location>
</feature>
<dbReference type="InterPro" id="IPR045206">
    <property type="entry name" value="Maestro_heat-like_prot"/>
</dbReference>
<evidence type="ECO:0000259" key="6">
    <source>
        <dbReference type="Pfam" id="PF23227"/>
    </source>
</evidence>
<dbReference type="PANTHER" id="PTHR23120:SF0">
    <property type="entry name" value="MAESTRO HEAT-LIKE REPEAT FAMILY MEMBER 1"/>
    <property type="match status" value="1"/>
</dbReference>
<dbReference type="PANTHER" id="PTHR23120">
    <property type="entry name" value="MAESTRO-RELATED HEAT DOMAIN-CONTAINING"/>
    <property type="match status" value="1"/>
</dbReference>
<dbReference type="Pfam" id="PF23221">
    <property type="entry name" value="HEAT_MROH2B_1st"/>
    <property type="match status" value="1"/>
</dbReference>
<feature type="domain" description="Maestro/Maestro-like HEAT-repeats" evidence="6">
    <location>
        <begin position="1254"/>
        <end position="1395"/>
    </location>
</feature>
<name>A0A0D3FDT0_9ORYZ</name>
<dbReference type="InterPro" id="IPR055406">
    <property type="entry name" value="HEAT_Maestro"/>
</dbReference>
<evidence type="ECO:0008006" key="9">
    <source>
        <dbReference type="Google" id="ProtNLM"/>
    </source>
</evidence>
<feature type="region of interest" description="Disordered" evidence="2">
    <location>
        <begin position="1503"/>
        <end position="1537"/>
    </location>
</feature>
<dbReference type="InterPro" id="IPR016024">
    <property type="entry name" value="ARM-type_fold"/>
</dbReference>
<evidence type="ECO:0000313" key="8">
    <source>
        <dbReference type="Proteomes" id="UP000026960"/>
    </source>
</evidence>
<dbReference type="Gramene" id="OBART03G03660.2">
    <property type="protein sequence ID" value="OBART03G03660.2"/>
    <property type="gene ID" value="OBART03G03660"/>
</dbReference>
<evidence type="ECO:0000259" key="3">
    <source>
        <dbReference type="Pfam" id="PF21047"/>
    </source>
</evidence>
<dbReference type="Pfam" id="PF21047">
    <property type="entry name" value="HEAT_Maestro"/>
    <property type="match status" value="1"/>
</dbReference>
<proteinExistence type="predicted"/>
<dbReference type="Gene3D" id="1.25.10.10">
    <property type="entry name" value="Leucine-rich Repeat Variant"/>
    <property type="match status" value="2"/>
</dbReference>
<dbReference type="Pfam" id="PF23210">
    <property type="entry name" value="HEAT_Maestro_2"/>
    <property type="match status" value="1"/>
</dbReference>